<dbReference type="AlphaFoldDB" id="A0A453SZJ5"/>
<evidence type="ECO:0000313" key="2">
    <source>
        <dbReference type="Proteomes" id="UP000015105"/>
    </source>
</evidence>
<proteinExistence type="predicted"/>
<evidence type="ECO:0000313" key="1">
    <source>
        <dbReference type="EnsemblPlants" id="AET7Gv21165800.1"/>
    </source>
</evidence>
<reference evidence="2" key="1">
    <citation type="journal article" date="2014" name="Science">
        <title>Ancient hybridizations among the ancestral genomes of bread wheat.</title>
        <authorList>
            <consortium name="International Wheat Genome Sequencing Consortium,"/>
            <person name="Marcussen T."/>
            <person name="Sandve S.R."/>
            <person name="Heier L."/>
            <person name="Spannagl M."/>
            <person name="Pfeifer M."/>
            <person name="Jakobsen K.S."/>
            <person name="Wulff B.B."/>
            <person name="Steuernagel B."/>
            <person name="Mayer K.F."/>
            <person name="Olsen O.A."/>
        </authorList>
    </citation>
    <scope>NUCLEOTIDE SEQUENCE [LARGE SCALE GENOMIC DNA]</scope>
    <source>
        <strain evidence="2">cv. AL8/78</strain>
    </source>
</reference>
<reference evidence="2" key="2">
    <citation type="journal article" date="2017" name="Nat. Plants">
        <title>The Aegilops tauschii genome reveals multiple impacts of transposons.</title>
        <authorList>
            <person name="Zhao G."/>
            <person name="Zou C."/>
            <person name="Li K."/>
            <person name="Wang K."/>
            <person name="Li T."/>
            <person name="Gao L."/>
            <person name="Zhang X."/>
            <person name="Wang H."/>
            <person name="Yang Z."/>
            <person name="Liu X."/>
            <person name="Jiang W."/>
            <person name="Mao L."/>
            <person name="Kong X."/>
            <person name="Jiao Y."/>
            <person name="Jia J."/>
        </authorList>
    </citation>
    <scope>NUCLEOTIDE SEQUENCE [LARGE SCALE GENOMIC DNA]</scope>
    <source>
        <strain evidence="2">cv. AL8/78</strain>
    </source>
</reference>
<dbReference type="Proteomes" id="UP000015105">
    <property type="component" value="Chromosome 7D"/>
</dbReference>
<keyword evidence="2" id="KW-1185">Reference proteome</keyword>
<dbReference type="Gramene" id="AET7Gv21165800.1">
    <property type="protein sequence ID" value="AET7Gv21165800.1"/>
    <property type="gene ID" value="AET7Gv21165800"/>
</dbReference>
<sequence>MSKLLRGSGLMAMIVLMTIETIRSLKPESQMSLVLILLLNRGRRRRTG</sequence>
<reference evidence="1" key="3">
    <citation type="journal article" date="2017" name="Nature">
        <title>Genome sequence of the progenitor of the wheat D genome Aegilops tauschii.</title>
        <authorList>
            <person name="Luo M.C."/>
            <person name="Gu Y.Q."/>
            <person name="Puiu D."/>
            <person name="Wang H."/>
            <person name="Twardziok S.O."/>
            <person name="Deal K.R."/>
            <person name="Huo N."/>
            <person name="Zhu T."/>
            <person name="Wang L."/>
            <person name="Wang Y."/>
            <person name="McGuire P.E."/>
            <person name="Liu S."/>
            <person name="Long H."/>
            <person name="Ramasamy R.K."/>
            <person name="Rodriguez J.C."/>
            <person name="Van S.L."/>
            <person name="Yuan L."/>
            <person name="Wang Z."/>
            <person name="Xia Z."/>
            <person name="Xiao L."/>
            <person name="Anderson O.D."/>
            <person name="Ouyang S."/>
            <person name="Liang Y."/>
            <person name="Zimin A.V."/>
            <person name="Pertea G."/>
            <person name="Qi P."/>
            <person name="Bennetzen J.L."/>
            <person name="Dai X."/>
            <person name="Dawson M.W."/>
            <person name="Muller H.G."/>
            <person name="Kugler K."/>
            <person name="Rivarola-Duarte L."/>
            <person name="Spannagl M."/>
            <person name="Mayer K.F.X."/>
            <person name="Lu F.H."/>
            <person name="Bevan M.W."/>
            <person name="Leroy P."/>
            <person name="Li P."/>
            <person name="You F.M."/>
            <person name="Sun Q."/>
            <person name="Liu Z."/>
            <person name="Lyons E."/>
            <person name="Wicker T."/>
            <person name="Salzberg S.L."/>
            <person name="Devos K.M."/>
            <person name="Dvorak J."/>
        </authorList>
    </citation>
    <scope>NUCLEOTIDE SEQUENCE [LARGE SCALE GENOMIC DNA]</scope>
    <source>
        <strain evidence="1">cv. AL8/78</strain>
    </source>
</reference>
<dbReference type="EnsemblPlants" id="AET7Gv21165800.1">
    <property type="protein sequence ID" value="AET7Gv21165800.1"/>
    <property type="gene ID" value="AET7Gv21165800"/>
</dbReference>
<reference evidence="1" key="5">
    <citation type="journal article" date="2021" name="G3 (Bethesda)">
        <title>Aegilops tauschii genome assembly Aet v5.0 features greater sequence contiguity and improved annotation.</title>
        <authorList>
            <person name="Wang L."/>
            <person name="Zhu T."/>
            <person name="Rodriguez J.C."/>
            <person name="Deal K.R."/>
            <person name="Dubcovsky J."/>
            <person name="McGuire P.E."/>
            <person name="Lux T."/>
            <person name="Spannagl M."/>
            <person name="Mayer K.F.X."/>
            <person name="Baldrich P."/>
            <person name="Meyers B.C."/>
            <person name="Huo N."/>
            <person name="Gu Y.Q."/>
            <person name="Zhou H."/>
            <person name="Devos K.M."/>
            <person name="Bennetzen J.L."/>
            <person name="Unver T."/>
            <person name="Budak H."/>
            <person name="Gulick P.J."/>
            <person name="Galiba G."/>
            <person name="Kalapos B."/>
            <person name="Nelson D.R."/>
            <person name="Li P."/>
            <person name="You F.M."/>
            <person name="Luo M.C."/>
            <person name="Dvorak J."/>
        </authorList>
    </citation>
    <scope>NUCLEOTIDE SEQUENCE [LARGE SCALE GENOMIC DNA]</scope>
    <source>
        <strain evidence="1">cv. AL8/78</strain>
    </source>
</reference>
<accession>A0A453SZJ5</accession>
<protein>
    <submittedName>
        <fullName evidence="1">Uncharacterized protein</fullName>
    </submittedName>
</protein>
<name>A0A453SZJ5_AEGTS</name>
<organism evidence="1 2">
    <name type="scientific">Aegilops tauschii subsp. strangulata</name>
    <name type="common">Goatgrass</name>
    <dbReference type="NCBI Taxonomy" id="200361"/>
    <lineage>
        <taxon>Eukaryota</taxon>
        <taxon>Viridiplantae</taxon>
        <taxon>Streptophyta</taxon>
        <taxon>Embryophyta</taxon>
        <taxon>Tracheophyta</taxon>
        <taxon>Spermatophyta</taxon>
        <taxon>Magnoliopsida</taxon>
        <taxon>Liliopsida</taxon>
        <taxon>Poales</taxon>
        <taxon>Poaceae</taxon>
        <taxon>BOP clade</taxon>
        <taxon>Pooideae</taxon>
        <taxon>Triticodae</taxon>
        <taxon>Triticeae</taxon>
        <taxon>Triticinae</taxon>
        <taxon>Aegilops</taxon>
    </lineage>
</organism>
<reference evidence="1" key="4">
    <citation type="submission" date="2019-03" db="UniProtKB">
        <authorList>
            <consortium name="EnsemblPlants"/>
        </authorList>
    </citation>
    <scope>IDENTIFICATION</scope>
</reference>